<dbReference type="EMBL" id="HE797206">
    <property type="protein sequence ID" value="CCM05794.1"/>
    <property type="molecule type" value="Genomic_DNA"/>
</dbReference>
<organism evidence="1 2">
    <name type="scientific">Fibroporia radiculosa</name>
    <dbReference type="NCBI Taxonomy" id="599839"/>
    <lineage>
        <taxon>Eukaryota</taxon>
        <taxon>Fungi</taxon>
        <taxon>Dikarya</taxon>
        <taxon>Basidiomycota</taxon>
        <taxon>Agaricomycotina</taxon>
        <taxon>Agaricomycetes</taxon>
        <taxon>Polyporales</taxon>
        <taxon>Fibroporiaceae</taxon>
        <taxon>Fibroporia</taxon>
    </lineage>
</organism>
<name>J4H4Y4_9APHY</name>
<dbReference type="InterPro" id="IPR031100">
    <property type="entry name" value="LOG_fam"/>
</dbReference>
<dbReference type="HOGENOM" id="CLU_058336_1_1_1"/>
<dbReference type="SUPFAM" id="SSF102405">
    <property type="entry name" value="MCP/YpsA-like"/>
    <property type="match status" value="1"/>
</dbReference>
<evidence type="ECO:0000313" key="1">
    <source>
        <dbReference type="EMBL" id="CCM05794.1"/>
    </source>
</evidence>
<keyword evidence="2" id="KW-1185">Reference proteome</keyword>
<dbReference type="InterPro" id="IPR005269">
    <property type="entry name" value="LOG"/>
</dbReference>
<sequence>MSETRAVTVYCASSLGGHPAYVHAANSLGKALANSGRPLVYGGGSGGLMGVVSGSVLNTGGDVTGIVPYAMVAAGGEVDQIKGERHGPSIVLQEKGRERVNNIIVNSMHERKLELARRSCGFIGLPGGYGTFEEVLEVASWSQLGIHEKPIIILNVLGFFNPLRDLIRNGVREGFIPAPNEALVWFIDGPEFEQHDAYDWGRVAIAALDSWKPSERTHYYDWTVKGAGQQGRQDPLDAA</sequence>
<dbReference type="AlphaFoldDB" id="J4H4Y4"/>
<dbReference type="GO" id="GO:0016799">
    <property type="term" value="F:hydrolase activity, hydrolyzing N-glycosyl compounds"/>
    <property type="evidence" value="ECO:0007669"/>
    <property type="project" value="TreeGrafter"/>
</dbReference>
<dbReference type="GO" id="GO:0005829">
    <property type="term" value="C:cytosol"/>
    <property type="evidence" value="ECO:0007669"/>
    <property type="project" value="TreeGrafter"/>
</dbReference>
<dbReference type="STRING" id="599839.J4H4Y4"/>
<protein>
    <recommendedName>
        <fullName evidence="3">Cytokinin riboside 5'-monophosphate phosphoribohydrolase</fullName>
    </recommendedName>
</protein>
<dbReference type="InParanoid" id="J4H4Y4"/>
<proteinExistence type="predicted"/>
<evidence type="ECO:0008006" key="3">
    <source>
        <dbReference type="Google" id="ProtNLM"/>
    </source>
</evidence>
<dbReference type="PANTHER" id="PTHR31223:SF70">
    <property type="entry name" value="LOG FAMILY PROTEIN YJL055W"/>
    <property type="match status" value="1"/>
</dbReference>
<dbReference type="GeneID" id="24100705"/>
<dbReference type="PANTHER" id="PTHR31223">
    <property type="entry name" value="LOG FAMILY PROTEIN YJL055W"/>
    <property type="match status" value="1"/>
</dbReference>
<dbReference type="OrthoDB" id="414463at2759"/>
<gene>
    <name evidence="1" type="ORF">FIBRA_08027</name>
</gene>
<accession>J4H4Y4</accession>
<dbReference type="NCBIfam" id="TIGR00730">
    <property type="entry name" value="Rossman fold protein, TIGR00730 family"/>
    <property type="match status" value="1"/>
</dbReference>
<dbReference type="Proteomes" id="UP000006352">
    <property type="component" value="Unassembled WGS sequence"/>
</dbReference>
<dbReference type="Pfam" id="PF03641">
    <property type="entry name" value="Lysine_decarbox"/>
    <property type="match status" value="1"/>
</dbReference>
<dbReference type="GO" id="GO:0009691">
    <property type="term" value="P:cytokinin biosynthetic process"/>
    <property type="evidence" value="ECO:0007669"/>
    <property type="project" value="InterPro"/>
</dbReference>
<dbReference type="RefSeq" id="XP_012185077.1">
    <property type="nucleotide sequence ID" value="XM_012329687.1"/>
</dbReference>
<evidence type="ECO:0000313" key="2">
    <source>
        <dbReference type="Proteomes" id="UP000006352"/>
    </source>
</evidence>
<dbReference type="Gene3D" id="3.40.50.450">
    <property type="match status" value="1"/>
</dbReference>
<reference evidence="1 2" key="1">
    <citation type="journal article" date="2012" name="Appl. Environ. Microbiol.">
        <title>Short-read sequencing for genomic analysis of the brown rot fungus Fibroporia radiculosa.</title>
        <authorList>
            <person name="Tang J.D."/>
            <person name="Perkins A.D."/>
            <person name="Sonstegard T.S."/>
            <person name="Schroeder S.G."/>
            <person name="Burgess S.C."/>
            <person name="Diehl S.V."/>
        </authorList>
    </citation>
    <scope>NUCLEOTIDE SEQUENCE [LARGE SCALE GENOMIC DNA]</scope>
    <source>
        <strain evidence="1 2">TFFH 294</strain>
    </source>
</reference>